<evidence type="ECO:0000313" key="8">
    <source>
        <dbReference type="EMBL" id="SDF64947.1"/>
    </source>
</evidence>
<proteinExistence type="inferred from homology"/>
<dbReference type="InterPro" id="IPR010998">
    <property type="entry name" value="Integrase_recombinase_N"/>
</dbReference>
<dbReference type="GO" id="GO:0006310">
    <property type="term" value="P:DNA recombination"/>
    <property type="evidence" value="ECO:0007669"/>
    <property type="project" value="UniProtKB-KW"/>
</dbReference>
<dbReference type="PANTHER" id="PTHR30349">
    <property type="entry name" value="PHAGE INTEGRASE-RELATED"/>
    <property type="match status" value="1"/>
</dbReference>
<dbReference type="InterPro" id="IPR004107">
    <property type="entry name" value="Integrase_SAM-like_N"/>
</dbReference>
<keyword evidence="2" id="KW-0229">DNA integration</keyword>
<dbReference type="GO" id="GO:0003677">
    <property type="term" value="F:DNA binding"/>
    <property type="evidence" value="ECO:0007669"/>
    <property type="project" value="UniProtKB-UniRule"/>
</dbReference>
<protein>
    <submittedName>
        <fullName evidence="8">Phage integrase, N-terminal SAM-like domain</fullName>
    </submittedName>
</protein>
<dbReference type="InterPro" id="IPR050090">
    <property type="entry name" value="Tyrosine_recombinase_XerCD"/>
</dbReference>
<dbReference type="Gene3D" id="1.10.150.130">
    <property type="match status" value="1"/>
</dbReference>
<evidence type="ECO:0000313" key="9">
    <source>
        <dbReference type="Proteomes" id="UP000243333"/>
    </source>
</evidence>
<dbReference type="InterPro" id="IPR044068">
    <property type="entry name" value="CB"/>
</dbReference>
<dbReference type="SUPFAM" id="SSF56349">
    <property type="entry name" value="DNA breaking-rejoining enzymes"/>
    <property type="match status" value="1"/>
</dbReference>
<evidence type="ECO:0000259" key="7">
    <source>
        <dbReference type="PROSITE" id="PS51900"/>
    </source>
</evidence>
<dbReference type="RefSeq" id="WP_093690987.1">
    <property type="nucleotide sequence ID" value="NZ_FNBU01000019.1"/>
</dbReference>
<dbReference type="CDD" id="cd01189">
    <property type="entry name" value="INT_ICEBs1_C_like"/>
    <property type="match status" value="1"/>
</dbReference>
<evidence type="ECO:0000259" key="6">
    <source>
        <dbReference type="PROSITE" id="PS51898"/>
    </source>
</evidence>
<comment type="similarity">
    <text evidence="1">Belongs to the 'phage' integrase family.</text>
</comment>
<keyword evidence="3 5" id="KW-0238">DNA-binding</keyword>
<dbReference type="Gene3D" id="1.10.443.10">
    <property type="entry name" value="Intergrase catalytic core"/>
    <property type="match status" value="1"/>
</dbReference>
<dbReference type="PROSITE" id="PS51898">
    <property type="entry name" value="TYR_RECOMBINASE"/>
    <property type="match status" value="1"/>
</dbReference>
<accession>A0A1G7MTC4</accession>
<dbReference type="Pfam" id="PF00589">
    <property type="entry name" value="Phage_integrase"/>
    <property type="match status" value="1"/>
</dbReference>
<evidence type="ECO:0000256" key="3">
    <source>
        <dbReference type="ARBA" id="ARBA00023125"/>
    </source>
</evidence>
<name>A0A1G7MTC4_9FIRM</name>
<dbReference type="InterPro" id="IPR011010">
    <property type="entry name" value="DNA_brk_join_enz"/>
</dbReference>
<feature type="domain" description="Core-binding (CB)" evidence="7">
    <location>
        <begin position="70"/>
        <end position="159"/>
    </location>
</feature>
<dbReference type="PROSITE" id="PS51900">
    <property type="entry name" value="CB"/>
    <property type="match status" value="1"/>
</dbReference>
<dbReference type="STRING" id="1123285.SAMN05660235_02293"/>
<dbReference type="EMBL" id="FNBU01000019">
    <property type="protein sequence ID" value="SDF64947.1"/>
    <property type="molecule type" value="Genomic_DNA"/>
</dbReference>
<evidence type="ECO:0000256" key="5">
    <source>
        <dbReference type="PROSITE-ProRule" id="PRU01248"/>
    </source>
</evidence>
<dbReference type="AlphaFoldDB" id="A0A1G7MTC4"/>
<evidence type="ECO:0000256" key="2">
    <source>
        <dbReference type="ARBA" id="ARBA00022908"/>
    </source>
</evidence>
<dbReference type="Proteomes" id="UP000243333">
    <property type="component" value="Unassembled WGS sequence"/>
</dbReference>
<sequence length="397" mass="45885">MARKRGHGEGTAYYNEKRQRWEAQFSYQCPETGETKRKKFTGKSQKEVMAKGRKWLQEIENGLMPDADKLTVGYWLDRWLEDYTKPAVKVRTYERYESIIKLYLKPRIGQVPLQKLQNPDVQRLFNQLAVNGKKDGSGLSSHSLNSVRICLHAALDKAVSLGYIARNPADDIRIAQKKKRDIKAMTEEQAKKLLDVARGYEQKHFMIILLALSTGMRRGEIFGLKWSDIDLDKGEIYVQRELTPISRRLTGREGSLVFQDLKTPYSYRRLPIPPEVVRELKRLKRLQAENRLKYGELYFDDDLVICSEIGQPYNPNTFDKVYKSMLDKAGMPKGKDGFCFHDMRHTHATLLLKKGVNVKVVSERLGHASVKVTLDTYSHVLPDMQEQVLEKLKGMFI</sequence>
<gene>
    <name evidence="8" type="ORF">SAMN05660235_02293</name>
</gene>
<keyword evidence="4" id="KW-0233">DNA recombination</keyword>
<evidence type="ECO:0000256" key="4">
    <source>
        <dbReference type="ARBA" id="ARBA00023172"/>
    </source>
</evidence>
<keyword evidence="9" id="KW-1185">Reference proteome</keyword>
<reference evidence="9" key="1">
    <citation type="submission" date="2016-10" db="EMBL/GenBank/DDBJ databases">
        <authorList>
            <person name="Varghese N."/>
            <person name="Submissions S."/>
        </authorList>
    </citation>
    <scope>NUCLEOTIDE SEQUENCE [LARGE SCALE GENOMIC DNA]</scope>
    <source>
        <strain evidence="9">DSM 23256</strain>
    </source>
</reference>
<dbReference type="PANTHER" id="PTHR30349:SF64">
    <property type="entry name" value="PROPHAGE INTEGRASE INTD-RELATED"/>
    <property type="match status" value="1"/>
</dbReference>
<evidence type="ECO:0000256" key="1">
    <source>
        <dbReference type="ARBA" id="ARBA00008857"/>
    </source>
</evidence>
<dbReference type="InterPro" id="IPR013762">
    <property type="entry name" value="Integrase-like_cat_sf"/>
</dbReference>
<organism evidence="8 9">
    <name type="scientific">Sporolituus thermophilus DSM 23256</name>
    <dbReference type="NCBI Taxonomy" id="1123285"/>
    <lineage>
        <taxon>Bacteria</taxon>
        <taxon>Bacillati</taxon>
        <taxon>Bacillota</taxon>
        <taxon>Negativicutes</taxon>
        <taxon>Selenomonadales</taxon>
        <taxon>Sporomusaceae</taxon>
        <taxon>Sporolituus</taxon>
    </lineage>
</organism>
<dbReference type="OrthoDB" id="9769726at2"/>
<dbReference type="InterPro" id="IPR002104">
    <property type="entry name" value="Integrase_catalytic"/>
</dbReference>
<dbReference type="GO" id="GO:0015074">
    <property type="term" value="P:DNA integration"/>
    <property type="evidence" value="ECO:0007669"/>
    <property type="project" value="UniProtKB-KW"/>
</dbReference>
<feature type="domain" description="Tyr recombinase" evidence="6">
    <location>
        <begin position="180"/>
        <end position="390"/>
    </location>
</feature>
<dbReference type="Pfam" id="PF14659">
    <property type="entry name" value="Phage_int_SAM_3"/>
    <property type="match status" value="1"/>
</dbReference>